<dbReference type="InterPro" id="IPR027417">
    <property type="entry name" value="P-loop_NTPase"/>
</dbReference>
<dbReference type="InterPro" id="IPR011990">
    <property type="entry name" value="TPR-like_helical_dom_sf"/>
</dbReference>
<dbReference type="GO" id="GO:0005737">
    <property type="term" value="C:cytoplasm"/>
    <property type="evidence" value="ECO:0007669"/>
    <property type="project" value="TreeGrafter"/>
</dbReference>
<evidence type="ECO:0000313" key="5">
    <source>
        <dbReference type="EMBL" id="SBO98685.1"/>
    </source>
</evidence>
<dbReference type="PRINTS" id="PR00038">
    <property type="entry name" value="HTHLUXR"/>
</dbReference>
<dbReference type="PANTHER" id="PTHR16305:SF35">
    <property type="entry name" value="TRANSCRIPTIONAL ACTIVATOR DOMAIN"/>
    <property type="match status" value="1"/>
</dbReference>
<dbReference type="Pfam" id="PF13191">
    <property type="entry name" value="AAA_16"/>
    <property type="match status" value="1"/>
</dbReference>
<gene>
    <name evidence="5" type="ORF">BN4615_P8201</name>
</gene>
<dbReference type="SMART" id="SM00421">
    <property type="entry name" value="HTH_LUXR"/>
    <property type="match status" value="1"/>
</dbReference>
<dbReference type="InterPro" id="IPR041664">
    <property type="entry name" value="AAA_16"/>
</dbReference>
<dbReference type="PROSITE" id="PS50043">
    <property type="entry name" value="HTH_LUXR_2"/>
    <property type="match status" value="1"/>
</dbReference>
<feature type="region of interest" description="Disordered" evidence="3">
    <location>
        <begin position="341"/>
        <end position="370"/>
    </location>
</feature>
<dbReference type="GO" id="GO:0004016">
    <property type="term" value="F:adenylate cyclase activity"/>
    <property type="evidence" value="ECO:0007669"/>
    <property type="project" value="TreeGrafter"/>
</dbReference>
<dbReference type="PANTHER" id="PTHR16305">
    <property type="entry name" value="TESTICULAR SOLUBLE ADENYLYL CYCLASE"/>
    <property type="match status" value="1"/>
</dbReference>
<dbReference type="GO" id="GO:0003677">
    <property type="term" value="F:DNA binding"/>
    <property type="evidence" value="ECO:0007669"/>
    <property type="project" value="InterPro"/>
</dbReference>
<proteinExistence type="predicted"/>
<evidence type="ECO:0000256" key="3">
    <source>
        <dbReference type="SAM" id="MobiDB-lite"/>
    </source>
</evidence>
<dbReference type="GO" id="GO:0005524">
    <property type="term" value="F:ATP binding"/>
    <property type="evidence" value="ECO:0007669"/>
    <property type="project" value="UniProtKB-KW"/>
</dbReference>
<sequence length="922" mass="98797">MMPGLEQAPTELVNRVSEREALIGFLKAVREGTGRALVLSGDAGLGKTALLDDMTARAHGFRVLRVSGMQSEMELAFAGLHQLCSPMLERVEVLPKPQQLALRTAFGLAEGPPPARFMVGMAVLSLLSETSRERPLLCVADDLHWLDRASAQALGFVARRLGADPVGMVFGARTPTDEVAGVPELRLRGLADQHAHELLATALTGPLDMRVRDQIVAETRGNPLALLELPRTMSREELAVGFGFPGTAPLSGQIEQSFARQLDALPDDTRLLICLASAEPSGDAKLIWRAAGRLGLSHVVARPASDSGLADFGHRISFRHPLLRRAAYRSATAGQRRAVHRALAESTDPIADPDRRAWHRAQSTDGPDEAAAAELERSASRAQARGGPNAAAAFLEQAAALTVDPARRGDRLLAAAHANLQAGSYDRVHELLAIVRAEPLTELQSARADLLHGNVAFTSGLGKDAPPLLLKAAGRLEPLDLDLARETYLKAWMAAMFAGDLAVGGSLADVSRAARRLPVSAHPDAAELVLDALAQVIVESPAVAAPVLRRAVSAIVDASLTPDEVLRWGWFAHAAAIGGWDFTNWRLLLDRELEVLRTMGAFDLLPIVLVTLGTVTAWSGEFAASTAMFAEAETICEATGAPAAAFGPTMLACLRGDEEKAVPLLRAMIAETQVTGQGVSVTYANWVAAVLYNGLGRYHKALAAAVESSESSADLFTALWALPELIEAATRTGDVEAAEAALARLAESTTAGGTDVGLGLEARSRALLSDGGVAERHYLEAIERLGRTPLRPELGRAHLLYGEWLRRDNRRVDARGHLKTAHELFTELGMRAFAERARRELLATGERVRHSAVDSESTLTAQETLIVRLASNGLTNPEIGAQLFLSARTVEWHLRKVYGKLGITSRRQLATALNQNGELPDR</sequence>
<evidence type="ECO:0000256" key="2">
    <source>
        <dbReference type="ARBA" id="ARBA00022840"/>
    </source>
</evidence>
<organism evidence="5">
    <name type="scientific">Nonomuraea gerenzanensis</name>
    <dbReference type="NCBI Taxonomy" id="93944"/>
    <lineage>
        <taxon>Bacteria</taxon>
        <taxon>Bacillati</taxon>
        <taxon>Actinomycetota</taxon>
        <taxon>Actinomycetes</taxon>
        <taxon>Streptosporangiales</taxon>
        <taxon>Streptosporangiaceae</taxon>
        <taxon>Nonomuraea</taxon>
    </lineage>
</organism>
<dbReference type="GO" id="GO:0006355">
    <property type="term" value="P:regulation of DNA-templated transcription"/>
    <property type="evidence" value="ECO:0007669"/>
    <property type="project" value="InterPro"/>
</dbReference>
<name>A0A1M4EIE5_9ACTN</name>
<feature type="domain" description="HTH luxR-type" evidence="4">
    <location>
        <begin position="852"/>
        <end position="917"/>
    </location>
</feature>
<reference evidence="5" key="1">
    <citation type="submission" date="2016-04" db="EMBL/GenBank/DDBJ databases">
        <authorList>
            <person name="Evans L.H."/>
            <person name="Alamgir A."/>
            <person name="Owens N."/>
            <person name="Weber N.D."/>
            <person name="Virtaneva K."/>
            <person name="Barbian K."/>
            <person name="Babar A."/>
            <person name="Rosenke K."/>
        </authorList>
    </citation>
    <scope>NUCLEOTIDE SEQUENCE</scope>
    <source>
        <strain evidence="5">Nono1</strain>
    </source>
</reference>
<dbReference type="Gene3D" id="1.25.40.10">
    <property type="entry name" value="Tetratricopeptide repeat domain"/>
    <property type="match status" value="1"/>
</dbReference>
<protein>
    <submittedName>
        <fullName evidence="5">Probable transcriptional regulator</fullName>
    </submittedName>
</protein>
<keyword evidence="1" id="KW-0547">Nucleotide-binding</keyword>
<evidence type="ECO:0000256" key="1">
    <source>
        <dbReference type="ARBA" id="ARBA00022741"/>
    </source>
</evidence>
<keyword evidence="2" id="KW-0067">ATP-binding</keyword>
<accession>A0A1M4EIE5</accession>
<dbReference type="CDD" id="cd06170">
    <property type="entry name" value="LuxR_C_like"/>
    <property type="match status" value="1"/>
</dbReference>
<dbReference type="Pfam" id="PF00196">
    <property type="entry name" value="GerE"/>
    <property type="match status" value="1"/>
</dbReference>
<dbReference type="SUPFAM" id="SSF46894">
    <property type="entry name" value="C-terminal effector domain of the bipartite response regulators"/>
    <property type="match status" value="1"/>
</dbReference>
<dbReference type="EMBL" id="LT559118">
    <property type="protein sequence ID" value="SBO98685.1"/>
    <property type="molecule type" value="Genomic_DNA"/>
</dbReference>
<dbReference type="AlphaFoldDB" id="A0A1M4EIE5"/>
<dbReference type="InterPro" id="IPR000792">
    <property type="entry name" value="Tscrpt_reg_LuxR_C"/>
</dbReference>
<dbReference type="InterPro" id="IPR036388">
    <property type="entry name" value="WH-like_DNA-bd_sf"/>
</dbReference>
<dbReference type="Gene3D" id="1.10.10.10">
    <property type="entry name" value="Winged helix-like DNA-binding domain superfamily/Winged helix DNA-binding domain"/>
    <property type="match status" value="1"/>
</dbReference>
<dbReference type="InterPro" id="IPR016032">
    <property type="entry name" value="Sig_transdc_resp-reg_C-effctor"/>
</dbReference>
<dbReference type="SUPFAM" id="SSF52540">
    <property type="entry name" value="P-loop containing nucleoside triphosphate hydrolases"/>
    <property type="match status" value="1"/>
</dbReference>
<evidence type="ECO:0000259" key="4">
    <source>
        <dbReference type="PROSITE" id="PS50043"/>
    </source>
</evidence>